<dbReference type="EMBL" id="PVEM01000006">
    <property type="protein sequence ID" value="PTD06743.1"/>
    <property type="molecule type" value="Genomic_DNA"/>
</dbReference>
<evidence type="ECO:0000313" key="2">
    <source>
        <dbReference type="Proteomes" id="UP000241587"/>
    </source>
</evidence>
<comment type="caution">
    <text evidence="1">The sequence shown here is derived from an EMBL/GenBank/DDBJ whole genome shotgun (WGS) entry which is preliminary data.</text>
</comment>
<organism evidence="1 2">
    <name type="scientific">Fusarium culmorum</name>
    <dbReference type="NCBI Taxonomy" id="5516"/>
    <lineage>
        <taxon>Eukaryota</taxon>
        <taxon>Fungi</taxon>
        <taxon>Dikarya</taxon>
        <taxon>Ascomycota</taxon>
        <taxon>Pezizomycotina</taxon>
        <taxon>Sordariomycetes</taxon>
        <taxon>Hypocreomycetidae</taxon>
        <taxon>Hypocreales</taxon>
        <taxon>Nectriaceae</taxon>
        <taxon>Fusarium</taxon>
    </lineage>
</organism>
<dbReference type="OrthoDB" id="10344380at2759"/>
<sequence length="85" mass="9008">MGSLTEKRQGVRGPALLGHVPMSLLSLEMGAAEATEEAFASSSLNFACQAGVEATRVSATTTVPPSRLVRMRNDECLPVQYATLK</sequence>
<accession>A0A2T4GT76</accession>
<name>A0A2T4GT76_FUSCU</name>
<keyword evidence="2" id="KW-1185">Reference proteome</keyword>
<dbReference type="Proteomes" id="UP000241587">
    <property type="component" value="Unassembled WGS sequence"/>
</dbReference>
<evidence type="ECO:0000313" key="1">
    <source>
        <dbReference type="EMBL" id="PTD06743.1"/>
    </source>
</evidence>
<reference evidence="1 2" key="1">
    <citation type="submission" date="2018-02" db="EMBL/GenBank/DDBJ databases">
        <title>Fusarium culmorum secondary metabolites in fungal-bacterial-plant interactions.</title>
        <authorList>
            <person name="Schmidt R."/>
        </authorList>
    </citation>
    <scope>NUCLEOTIDE SEQUENCE [LARGE SCALE GENOMIC DNA]</scope>
    <source>
        <strain evidence="1 2">PV</strain>
    </source>
</reference>
<dbReference type="OMA" id="RMRNDEC"/>
<protein>
    <submittedName>
        <fullName evidence="1">Uncharacterized protein</fullName>
    </submittedName>
</protein>
<dbReference type="AlphaFoldDB" id="A0A2T4GT76"/>
<proteinExistence type="predicted"/>
<gene>
    <name evidence="1" type="ORF">FCULG_00006209</name>
</gene>